<sequence>MKEEQMDPNSKFKNFDFLFKDSRVLAFGSQLMGKASTSPGGTAASSFDNTTTSQMPYVNSPRSAANMMNIPSPQQKTQQQRQKFMKLPNHQQQMIAHQLRQSPMTGLGQAWWL</sequence>
<evidence type="ECO:0000313" key="2">
    <source>
        <dbReference type="EMBL" id="KAD2805453.1"/>
    </source>
</evidence>
<evidence type="ECO:0000256" key="1">
    <source>
        <dbReference type="SAM" id="MobiDB-lite"/>
    </source>
</evidence>
<dbReference type="InterPro" id="IPR038795">
    <property type="entry name" value="MED8_plant"/>
</dbReference>
<dbReference type="AlphaFoldDB" id="A0A5N6LV29"/>
<organism evidence="2 3">
    <name type="scientific">Mikania micrantha</name>
    <name type="common">bitter vine</name>
    <dbReference type="NCBI Taxonomy" id="192012"/>
    <lineage>
        <taxon>Eukaryota</taxon>
        <taxon>Viridiplantae</taxon>
        <taxon>Streptophyta</taxon>
        <taxon>Embryophyta</taxon>
        <taxon>Tracheophyta</taxon>
        <taxon>Spermatophyta</taxon>
        <taxon>Magnoliopsida</taxon>
        <taxon>eudicotyledons</taxon>
        <taxon>Gunneridae</taxon>
        <taxon>Pentapetalae</taxon>
        <taxon>asterids</taxon>
        <taxon>campanulids</taxon>
        <taxon>Asterales</taxon>
        <taxon>Asteraceae</taxon>
        <taxon>Asteroideae</taxon>
        <taxon>Heliantheae alliance</taxon>
        <taxon>Eupatorieae</taxon>
        <taxon>Mikania</taxon>
    </lineage>
</organism>
<reference evidence="2 3" key="1">
    <citation type="submission" date="2019-05" db="EMBL/GenBank/DDBJ databases">
        <title>Mikania micrantha, genome provides insights into the molecular mechanism of rapid growth.</title>
        <authorList>
            <person name="Liu B."/>
        </authorList>
    </citation>
    <scope>NUCLEOTIDE SEQUENCE [LARGE SCALE GENOMIC DNA]</scope>
    <source>
        <strain evidence="2">NLD-2019</strain>
        <tissue evidence="2">Leaf</tissue>
    </source>
</reference>
<evidence type="ECO:0000313" key="3">
    <source>
        <dbReference type="Proteomes" id="UP000326396"/>
    </source>
</evidence>
<protein>
    <submittedName>
        <fullName evidence="2">Uncharacterized protein</fullName>
    </submittedName>
</protein>
<feature type="compositionally biased region" description="Polar residues" evidence="1">
    <location>
        <begin position="47"/>
        <end position="63"/>
    </location>
</feature>
<dbReference type="EMBL" id="SZYD01000018">
    <property type="protein sequence ID" value="KAD2805453.1"/>
    <property type="molecule type" value="Genomic_DNA"/>
</dbReference>
<dbReference type="OrthoDB" id="10665219at2759"/>
<keyword evidence="3" id="KW-1185">Reference proteome</keyword>
<dbReference type="Proteomes" id="UP000326396">
    <property type="component" value="Linkage Group LG8"/>
</dbReference>
<comment type="caution">
    <text evidence="2">The sequence shown here is derived from an EMBL/GenBank/DDBJ whole genome shotgun (WGS) entry which is preliminary data.</text>
</comment>
<name>A0A5N6LV29_9ASTR</name>
<feature type="region of interest" description="Disordered" evidence="1">
    <location>
        <begin position="33"/>
        <end position="81"/>
    </location>
</feature>
<dbReference type="PANTHER" id="PTHR35552:SF1">
    <property type="entry name" value="MEDIATOR OF RNA POLYMERASE II TRANSCRIPTION SUBUNIT 8"/>
    <property type="match status" value="1"/>
</dbReference>
<gene>
    <name evidence="2" type="ORF">E3N88_38830</name>
</gene>
<accession>A0A5N6LV29</accession>
<dbReference type="PANTHER" id="PTHR35552">
    <property type="entry name" value="MEDIATOR OF RNA POLYMERASE II TRANSCRIPTION SUBUNIT 8"/>
    <property type="match status" value="1"/>
</dbReference>
<dbReference type="GO" id="GO:0016592">
    <property type="term" value="C:mediator complex"/>
    <property type="evidence" value="ECO:0007669"/>
    <property type="project" value="InterPro"/>
</dbReference>
<feature type="compositionally biased region" description="Low complexity" evidence="1">
    <location>
        <begin position="35"/>
        <end position="46"/>
    </location>
</feature>
<proteinExistence type="predicted"/>